<dbReference type="Pfam" id="PF04717">
    <property type="entry name" value="Phage_base_V"/>
    <property type="match status" value="1"/>
</dbReference>
<dbReference type="Gene3D" id="2.30.110.50">
    <property type="match status" value="1"/>
</dbReference>
<evidence type="ECO:0000313" key="6">
    <source>
        <dbReference type="Proteomes" id="UP000067626"/>
    </source>
</evidence>
<feature type="domain" description="Gp5/Type VI secretion system Vgr C-terminal trimerisation" evidence="4">
    <location>
        <begin position="510"/>
        <end position="618"/>
    </location>
</feature>
<organism evidence="5 6">
    <name type="scientific">Chondromyces crocatus</name>
    <dbReference type="NCBI Taxonomy" id="52"/>
    <lineage>
        <taxon>Bacteria</taxon>
        <taxon>Pseudomonadati</taxon>
        <taxon>Myxococcota</taxon>
        <taxon>Polyangia</taxon>
        <taxon>Polyangiales</taxon>
        <taxon>Polyangiaceae</taxon>
        <taxon>Chondromyces</taxon>
    </lineage>
</organism>
<accession>A0A0K1EJ88</accession>
<evidence type="ECO:0000256" key="1">
    <source>
        <dbReference type="ARBA" id="ARBA00005558"/>
    </source>
</evidence>
<dbReference type="Gene3D" id="3.55.50.10">
    <property type="entry name" value="Baseplate protein-like domains"/>
    <property type="match status" value="1"/>
</dbReference>
<keyword evidence="6" id="KW-1185">Reference proteome</keyword>
<name>A0A0K1EJ88_CHOCO</name>
<dbReference type="AlphaFoldDB" id="A0A0K1EJ88"/>
<sequence>MSNRDFTFACEGVEGGLDAWSALEVVRFHGREAMSSAYRYEIVLLAREAAGMGDVQVSALPGKSASLRIATGSIPAWKVVHGLVDEAEELAALPEGRTIRVILAPTWTRATWRRRSRIFLEKTLRDIVDAVLLGDPRVQKGSGEAPAPEQGDPGFSPAREAFAWRIQDPSRLDDRRVRPFVVQYNESDFAFVARLLEEEGIAFHVENGADTSLLVLSDADTGRTRLAPAIVSAAIKEREVRTFFSGGRLRPEGVALGEYNWKQPELPMAMQAGDGGAALFEQAYPGGYPDQAGQGKLLAEARLGRYQTEARFARGEGELRVLSAGTIVALEHKKARHEGEYLVTALEVRGEQSGVLQSQADASMIEPFAVRFTCARRGEGAAVRESGFRPARTTPKPRILGTQTAVVVAAPGAQGAEIHVGGPDGIDVGAVRVRFHWDTDEARLAREPASAWVRVSESFAGSGMGGVWHPRVGTEVIVAFEEGDPDRPIVIGRVYNGVNQPHGGGAPELSTFKSDASPGGGAHNEITFDDSAGAERIYLNAGKDMETDVGNDRSETVGACASMVVGANDDEQIGGSCSVSIAVNETVTVGGNDTALIGGNVTTTIGGNSLTMIGGSEAHLVGANQVITVGATRTENVGGSVLETIGASLTTTVAASESEDVGADRATTIAGAHTQSFGAAHIKLVGGNRDASCADLQTDVGAAAVRIVAGNIKTEVGGNHALTAGGVAAFLTPHYSASDANRSDINDAKFKIMMHNVTVGGISLGATGLATSTTGVSLSATGLNLEYSGVQIDTYGLLTRIDGAHLQTKGVKLRRAFIIKL</sequence>
<dbReference type="Proteomes" id="UP000067626">
    <property type="component" value="Chromosome"/>
</dbReference>
<evidence type="ECO:0000259" key="3">
    <source>
        <dbReference type="Pfam" id="PF04717"/>
    </source>
</evidence>
<dbReference type="NCBIfam" id="TIGR01646">
    <property type="entry name" value="vgr_GE"/>
    <property type="match status" value="1"/>
</dbReference>
<feature type="region of interest" description="Disordered" evidence="2">
    <location>
        <begin position="501"/>
        <end position="527"/>
    </location>
</feature>
<evidence type="ECO:0000313" key="5">
    <source>
        <dbReference type="EMBL" id="AKT40638.1"/>
    </source>
</evidence>
<dbReference type="STRING" id="52.CMC5_047940"/>
<dbReference type="EMBL" id="CP012159">
    <property type="protein sequence ID" value="AKT40638.1"/>
    <property type="molecule type" value="Genomic_DNA"/>
</dbReference>
<dbReference type="SUPFAM" id="SSF69349">
    <property type="entry name" value="Phage fibre proteins"/>
    <property type="match status" value="2"/>
</dbReference>
<dbReference type="KEGG" id="ccro:CMC5_047940"/>
<dbReference type="NCBIfam" id="TIGR03361">
    <property type="entry name" value="VI_Rhs_Vgr"/>
    <property type="match status" value="1"/>
</dbReference>
<dbReference type="Gene3D" id="2.40.50.230">
    <property type="entry name" value="Gp5 N-terminal domain"/>
    <property type="match status" value="1"/>
</dbReference>
<comment type="similarity">
    <text evidence="1">Belongs to the VgrG protein family.</text>
</comment>
<protein>
    <submittedName>
        <fullName evidence="5">Uncharacterized protein</fullName>
    </submittedName>
</protein>
<dbReference type="InterPro" id="IPR006531">
    <property type="entry name" value="Gp5/Vgr_OB"/>
</dbReference>
<reference evidence="5 6" key="1">
    <citation type="submission" date="2015-07" db="EMBL/GenBank/DDBJ databases">
        <title>Genome analysis of myxobacterium Chondromyces crocatus Cm c5 reveals a high potential for natural compound synthesis and the genetic basis for the loss of fruiting body formation.</title>
        <authorList>
            <person name="Zaburannyi N."/>
            <person name="Bunk B."/>
            <person name="Maier J."/>
            <person name="Overmann J."/>
            <person name="Mueller R."/>
        </authorList>
    </citation>
    <scope>NUCLEOTIDE SEQUENCE [LARGE SCALE GENOMIC DNA]</scope>
    <source>
        <strain evidence="5 6">Cm c5</strain>
    </source>
</reference>
<proteinExistence type="inferred from homology"/>
<dbReference type="InterPro" id="IPR054030">
    <property type="entry name" value="Gp5_Vgr_C"/>
</dbReference>
<dbReference type="SUPFAM" id="SSF69279">
    <property type="entry name" value="Phage tail proteins"/>
    <property type="match status" value="2"/>
</dbReference>
<dbReference type="Gene3D" id="4.10.220.110">
    <property type="match status" value="1"/>
</dbReference>
<evidence type="ECO:0000256" key="2">
    <source>
        <dbReference type="SAM" id="MobiDB-lite"/>
    </source>
</evidence>
<dbReference type="InterPro" id="IPR006533">
    <property type="entry name" value="T6SS_Vgr_RhsGE"/>
</dbReference>
<dbReference type="OrthoDB" id="5477241at2"/>
<dbReference type="RefSeq" id="WP_050432547.1">
    <property type="nucleotide sequence ID" value="NZ_CP012159.1"/>
</dbReference>
<dbReference type="Pfam" id="PF05954">
    <property type="entry name" value="Phage_GPD"/>
    <property type="match status" value="1"/>
</dbReference>
<gene>
    <name evidence="5" type="ORF">CMC5_047940</name>
</gene>
<dbReference type="PATRIC" id="fig|52.7.peg.5287"/>
<evidence type="ECO:0000259" key="4">
    <source>
        <dbReference type="Pfam" id="PF22178"/>
    </source>
</evidence>
<dbReference type="SUPFAM" id="SSF69255">
    <property type="entry name" value="gp5 N-terminal domain-like"/>
    <property type="match status" value="1"/>
</dbReference>
<dbReference type="Pfam" id="PF22178">
    <property type="entry name" value="Gp5_trimer_C"/>
    <property type="match status" value="1"/>
</dbReference>
<dbReference type="InterPro" id="IPR017847">
    <property type="entry name" value="T6SS_RhsGE_Vgr_subset"/>
</dbReference>
<feature type="domain" description="Gp5/Type VI secretion system Vgr protein OB-fold" evidence="3">
    <location>
        <begin position="431"/>
        <end position="495"/>
    </location>
</feature>
<dbReference type="InterPro" id="IPR037026">
    <property type="entry name" value="Vgr_OB-fold_dom_sf"/>
</dbReference>